<evidence type="ECO:0000313" key="2">
    <source>
        <dbReference type="EMBL" id="KAK5838198.1"/>
    </source>
</evidence>
<protein>
    <recommendedName>
        <fullName evidence="1">RNase H type-1 domain-containing protein</fullName>
    </recommendedName>
</protein>
<accession>A0ABR0QG36</accession>
<evidence type="ECO:0000313" key="3">
    <source>
        <dbReference type="Proteomes" id="UP001358586"/>
    </source>
</evidence>
<dbReference type="Gene3D" id="3.30.420.10">
    <property type="entry name" value="Ribonuclease H-like superfamily/Ribonuclease H"/>
    <property type="match status" value="1"/>
</dbReference>
<dbReference type="InterPro" id="IPR053151">
    <property type="entry name" value="RNase_H-like"/>
</dbReference>
<dbReference type="InterPro" id="IPR036397">
    <property type="entry name" value="RNaseH_sf"/>
</dbReference>
<organism evidence="2 3">
    <name type="scientific">Gossypium arboreum</name>
    <name type="common">Tree cotton</name>
    <name type="synonym">Gossypium nanking</name>
    <dbReference type="NCBI Taxonomy" id="29729"/>
    <lineage>
        <taxon>Eukaryota</taxon>
        <taxon>Viridiplantae</taxon>
        <taxon>Streptophyta</taxon>
        <taxon>Embryophyta</taxon>
        <taxon>Tracheophyta</taxon>
        <taxon>Spermatophyta</taxon>
        <taxon>Magnoliopsida</taxon>
        <taxon>eudicotyledons</taxon>
        <taxon>Gunneridae</taxon>
        <taxon>Pentapetalae</taxon>
        <taxon>rosids</taxon>
        <taxon>malvids</taxon>
        <taxon>Malvales</taxon>
        <taxon>Malvaceae</taxon>
        <taxon>Malvoideae</taxon>
        <taxon>Gossypium</taxon>
    </lineage>
</organism>
<dbReference type="SUPFAM" id="SSF53098">
    <property type="entry name" value="Ribonuclease H-like"/>
    <property type="match status" value="1"/>
</dbReference>
<gene>
    <name evidence="2" type="ORF">PVK06_006925</name>
</gene>
<dbReference type="InterPro" id="IPR002156">
    <property type="entry name" value="RNaseH_domain"/>
</dbReference>
<dbReference type="InterPro" id="IPR044730">
    <property type="entry name" value="RNase_H-like_dom_plant"/>
</dbReference>
<keyword evidence="3" id="KW-1185">Reference proteome</keyword>
<dbReference type="Proteomes" id="UP001358586">
    <property type="component" value="Chromosome 3"/>
</dbReference>
<reference evidence="2 3" key="1">
    <citation type="submission" date="2023-03" db="EMBL/GenBank/DDBJ databases">
        <title>WGS of Gossypium arboreum.</title>
        <authorList>
            <person name="Yu D."/>
        </authorList>
    </citation>
    <scope>NUCLEOTIDE SEQUENCE [LARGE SCALE GENOMIC DNA]</scope>
    <source>
        <tissue evidence="2">Leaf</tissue>
    </source>
</reference>
<name>A0ABR0QG36_GOSAR</name>
<dbReference type="PANTHER" id="PTHR47723">
    <property type="entry name" value="OS05G0353850 PROTEIN"/>
    <property type="match status" value="1"/>
</dbReference>
<proteinExistence type="predicted"/>
<sequence>MPTSITTETDCNDQRHEDMGAKHTDVGWAMHESGVVRCADVRGGGMPNVGLSAGVGALILDSEGKWVVGCHRFIGFTTNIIAELWALRDGLRLAHQLHIDYLVLEVDALSVISHLHSADCRNLSLRSLVTNCRILLATFQHSRLYFTSFLFRSVCRCTRQNV</sequence>
<comment type="caution">
    <text evidence="2">The sequence shown here is derived from an EMBL/GenBank/DDBJ whole genome shotgun (WGS) entry which is preliminary data.</text>
</comment>
<dbReference type="CDD" id="cd06222">
    <property type="entry name" value="RNase_H_like"/>
    <property type="match status" value="1"/>
</dbReference>
<dbReference type="InterPro" id="IPR012337">
    <property type="entry name" value="RNaseH-like_sf"/>
</dbReference>
<evidence type="ECO:0000259" key="1">
    <source>
        <dbReference type="Pfam" id="PF13456"/>
    </source>
</evidence>
<feature type="domain" description="RNase H type-1" evidence="1">
    <location>
        <begin position="52"/>
        <end position="146"/>
    </location>
</feature>
<dbReference type="Pfam" id="PF13456">
    <property type="entry name" value="RVT_3"/>
    <property type="match status" value="1"/>
</dbReference>
<dbReference type="EMBL" id="JARKNE010000003">
    <property type="protein sequence ID" value="KAK5838198.1"/>
    <property type="molecule type" value="Genomic_DNA"/>
</dbReference>
<dbReference type="PANTHER" id="PTHR47723:SF19">
    <property type="entry name" value="POLYNUCLEOTIDYL TRANSFERASE, RIBONUCLEASE H-LIKE SUPERFAMILY PROTEIN"/>
    <property type="match status" value="1"/>
</dbReference>